<evidence type="ECO:0000256" key="16">
    <source>
        <dbReference type="SAM" id="MobiDB-lite"/>
    </source>
</evidence>
<dbReference type="InterPro" id="IPR020894">
    <property type="entry name" value="Cadherin_CS"/>
</dbReference>
<dbReference type="Gene3D" id="4.10.900.10">
    <property type="entry name" value="TCF3-CBD (Catenin binding domain)"/>
    <property type="match status" value="1"/>
</dbReference>
<evidence type="ECO:0000256" key="2">
    <source>
        <dbReference type="ARBA" id="ARBA00022536"/>
    </source>
</evidence>
<dbReference type="GO" id="GO:0035239">
    <property type="term" value="P:tube morphogenesis"/>
    <property type="evidence" value="ECO:0007669"/>
    <property type="project" value="UniProtKB-ARBA"/>
</dbReference>
<evidence type="ECO:0000256" key="8">
    <source>
        <dbReference type="ARBA" id="ARBA00022989"/>
    </source>
</evidence>
<dbReference type="InterPro" id="IPR002126">
    <property type="entry name" value="Cadherin-like_dom"/>
</dbReference>
<dbReference type="PROSITE" id="PS50026">
    <property type="entry name" value="EGF_3"/>
    <property type="match status" value="1"/>
</dbReference>
<evidence type="ECO:0000259" key="20">
    <source>
        <dbReference type="PROSITE" id="PS50026"/>
    </source>
</evidence>
<dbReference type="GO" id="GO:0044331">
    <property type="term" value="P:cell-cell adhesion mediated by cadherin"/>
    <property type="evidence" value="ECO:0007669"/>
    <property type="project" value="TreeGrafter"/>
</dbReference>
<dbReference type="Proteomes" id="UP000694846">
    <property type="component" value="Unplaced"/>
</dbReference>
<dbReference type="InterPro" id="IPR013320">
    <property type="entry name" value="ConA-like_dom_sf"/>
</dbReference>
<evidence type="ECO:0000256" key="17">
    <source>
        <dbReference type="SAM" id="Phobius"/>
    </source>
</evidence>
<dbReference type="GO" id="GO:0009887">
    <property type="term" value="P:animal organ morphogenesis"/>
    <property type="evidence" value="ECO:0007669"/>
    <property type="project" value="UniProtKB-ARBA"/>
</dbReference>
<dbReference type="CDD" id="cd00054">
    <property type="entry name" value="EGF_CA"/>
    <property type="match status" value="1"/>
</dbReference>
<dbReference type="CDD" id="cd00110">
    <property type="entry name" value="LamG"/>
    <property type="match status" value="1"/>
</dbReference>
<evidence type="ECO:0000256" key="18">
    <source>
        <dbReference type="SAM" id="SignalP"/>
    </source>
</evidence>
<dbReference type="OrthoDB" id="6252479at2759"/>
<evidence type="ECO:0000313" key="23">
    <source>
        <dbReference type="RefSeq" id="XP_025422892.1"/>
    </source>
</evidence>
<dbReference type="Gene3D" id="2.60.120.200">
    <property type="match status" value="1"/>
</dbReference>
<feature type="compositionally biased region" description="Basic and acidic residues" evidence="16">
    <location>
        <begin position="1546"/>
        <end position="1557"/>
    </location>
</feature>
<keyword evidence="6 12" id="KW-0106">Calcium</keyword>
<dbReference type="FunFam" id="2.60.40.60:FF:000032">
    <property type="entry name" value="FAT atypical cadherin 1"/>
    <property type="match status" value="1"/>
</dbReference>
<keyword evidence="11" id="KW-0325">Glycoprotein</keyword>
<dbReference type="PRINTS" id="PR00205">
    <property type="entry name" value="CADHERIN"/>
</dbReference>
<evidence type="ECO:0000256" key="6">
    <source>
        <dbReference type="ARBA" id="ARBA00022837"/>
    </source>
</evidence>
<dbReference type="SMART" id="SM00282">
    <property type="entry name" value="LamG"/>
    <property type="match status" value="1"/>
</dbReference>
<dbReference type="GO" id="GO:0048565">
    <property type="term" value="P:digestive tract development"/>
    <property type="evidence" value="ECO:0007669"/>
    <property type="project" value="UniProtKB-ARBA"/>
</dbReference>
<dbReference type="PROSITE" id="PS01186">
    <property type="entry name" value="EGF_2"/>
    <property type="match status" value="1"/>
</dbReference>
<dbReference type="GO" id="GO:0034332">
    <property type="term" value="P:adherens junction organization"/>
    <property type="evidence" value="ECO:0007669"/>
    <property type="project" value="TreeGrafter"/>
</dbReference>
<evidence type="ECO:0000256" key="5">
    <source>
        <dbReference type="ARBA" id="ARBA00022737"/>
    </source>
</evidence>
<keyword evidence="9 17" id="KW-0472">Membrane</keyword>
<dbReference type="SMART" id="SM00112">
    <property type="entry name" value="CA"/>
    <property type="match status" value="7"/>
</dbReference>
<keyword evidence="10 13" id="KW-1015">Disulfide bond</keyword>
<evidence type="ECO:0000259" key="21">
    <source>
        <dbReference type="PROSITE" id="PS50268"/>
    </source>
</evidence>
<dbReference type="FunFam" id="4.10.900.10:FF:000012">
    <property type="entry name" value="Putative DE-cadherin"/>
    <property type="match status" value="1"/>
</dbReference>
<evidence type="ECO:0000256" key="14">
    <source>
        <dbReference type="RuleBase" id="RU003318"/>
    </source>
</evidence>
<dbReference type="PROSITE" id="PS50025">
    <property type="entry name" value="LAM_G_DOMAIN"/>
    <property type="match status" value="1"/>
</dbReference>
<comment type="function">
    <text evidence="15">Cadherins are calcium-dependent cell adhesion proteins.</text>
</comment>
<dbReference type="GO" id="GO:0098858">
    <property type="term" value="C:actin-based cell projection"/>
    <property type="evidence" value="ECO:0007669"/>
    <property type="project" value="UniProtKB-ARBA"/>
</dbReference>
<evidence type="ECO:0000256" key="7">
    <source>
        <dbReference type="ARBA" id="ARBA00022889"/>
    </source>
</evidence>
<feature type="domain" description="Cadherin" evidence="21">
    <location>
        <begin position="118"/>
        <end position="228"/>
    </location>
</feature>
<sequence length="1557" mass="173695">MRRNSGRPPPPTFATRCSSSVRKTLLLLCLMLMPFALVAAVEPSSPDDLQQQTGMIVPSNNMRRDTKLRHQRHLGQPLPHPEAYISYDYNMNPYQGNKGFGPKTGLPVQDNHKPIFTNCMDYHPSVKEEQPTNTYVFTVKAFDKDPPENGGTISNYTFVAPPGERPKFSIDRLTGVITTRYMFDRDEPTREKEVYLTVRATDNGKPTLDDVCTIKVTIEDENDNSPVFDKVAYRGFNYKFYAESVPQDLGVGSEVMRISATDIDDGLNSAIIYELSARVPVDTNYFRINSNTGVIHLDRTIDREPGYKFKMRATATDKGSVPRSSTMDLEIMVVESHKKAPTFISVIPEGIIYLPENLANFSYDIATIIAASNTDEKSPVFELVIGRTEQSNKLNTFRLESEGNTAHIRLSRTMDYESVSEYNLNIRIQNKHNLAAEHQLTIELKDVNDNIPVFPEGVIGSVLENEPSGTAVMQVRAIDADLTSAFNQVTYMLADNKEFFTIDPITGNITTLVTFDRETQDVYNVKVIATDNAPSAIMPTGEHNKGERVFHIEIADKNDHPPQFTHAVYEAEEIPENTNLNTLVTEVKAVDKDTASSVTYSIIEGNINNAFWIENTTGKIKVNSQLDYENITNYELKIRAFDGAFEDSCTVKIKISNVNDNPPVFYPYDGNITITEETLIEGCIAMLQAYDPDIQDEKLDQHIVYAVVKEEQKKLMKIDKNGCLSLIKPLDRDPPNGYATWQPIIQASDEDGKPNCLSTTTNFFITLLDINDNAPYLDMPQPIVWRENQSPGTITQLTAKDNDGPENGAPFIFSISSDASFEIQTKFGINGVELNALTSFDREEKKMYNIPITISDSGIPSMTGTSTLQVVIGDENDNEMLPGRSSIFVYTYKGESPDMEIGRVYVEDKDDWDLPDKTFKWLHLPHERFDLKSETGMITMLQNTKEQTYVLEFEVTEEGQKINRHTVNSVVVITVKEIPEEAVDKSGSVRLGGISAEEFITPGANNISKATILRHRLATILNASVENVDVFTILHSPHNANTTQLDVRFSAHGSPYYEPERINAAIDKHQAELEKDLGVVFLMVNIDECLVEKLYCDTSCSNFLNKSNKPAAVYTNTTSFVGIRAVIDPFCSDSQCGQKEPTIIPCHNGGTPRSDGNGCECPAGFDGPRCEILNIGFYGEGYALYPSLQSCMESQMSLEVRTTVDNGLLFYIGPSNVKPNPLSVQDFMSLELKNGYLVLLIDYGTGTRKIEQKQIRISDGEPHRIEIIWTKTNIEIKVDNCNLPSCLSVHTPIGPNEFLNVNGPLQLGGTFINLSAVAATRNWTYKPFNNGFNGCIRNLTFNSRLYNLGAPSLSHNVDFSCTHGTAVAVSFGIDASFLIAIFVCLAVLLILLLAVVVHRRKSDDLYKDTDDIRENIINYEDEGGGEGDMTGYDLNVLRLMYDGTEPVQGFDDANLLQKRAPDEVPDICGFLGDKLNSVDNDPDLGPYDDVRNYMYEGEGNSVGSLSSLASGTDDGDLNFDYLSNFGPRFRKLADMYGEEPSDEESETYRNTHPESWC</sequence>
<dbReference type="CDD" id="cd11304">
    <property type="entry name" value="Cadherin_repeat"/>
    <property type="match status" value="7"/>
</dbReference>
<dbReference type="InterPro" id="IPR039808">
    <property type="entry name" value="Cadherin"/>
</dbReference>
<dbReference type="Pfam" id="PF00028">
    <property type="entry name" value="Cadherin"/>
    <property type="match status" value="5"/>
</dbReference>
<feature type="disulfide bond" evidence="13">
    <location>
        <begin position="1161"/>
        <end position="1170"/>
    </location>
</feature>
<dbReference type="InterPro" id="IPR000233">
    <property type="entry name" value="Cadherin_Y-type_LIR"/>
</dbReference>
<feature type="signal peptide" evidence="18">
    <location>
        <begin position="1"/>
        <end position="40"/>
    </location>
</feature>
<keyword evidence="4 18" id="KW-0732">Signal</keyword>
<feature type="domain" description="Cadherin" evidence="21">
    <location>
        <begin position="573"/>
        <end position="665"/>
    </location>
</feature>
<dbReference type="InterPro" id="IPR001791">
    <property type="entry name" value="Laminin_G"/>
</dbReference>
<gene>
    <name evidence="23" type="primary">LOC112692429</name>
</gene>
<keyword evidence="5" id="KW-0677">Repeat</keyword>
<comment type="subcellular location">
    <subcellularLocation>
        <location evidence="1 14">Cell membrane</location>
        <topology evidence="1 14">Single-pass type I membrane protein</topology>
    </subcellularLocation>
</comment>
<dbReference type="GO" id="GO:0007431">
    <property type="term" value="P:salivary gland development"/>
    <property type="evidence" value="ECO:0007669"/>
    <property type="project" value="UniProtKB-ARBA"/>
</dbReference>
<comment type="caution">
    <text evidence="13">Lacks conserved residue(s) required for the propagation of feature annotation.</text>
</comment>
<dbReference type="CTD" id="37386"/>
<evidence type="ECO:0000256" key="3">
    <source>
        <dbReference type="ARBA" id="ARBA00022692"/>
    </source>
</evidence>
<evidence type="ECO:0000256" key="15">
    <source>
        <dbReference type="RuleBase" id="RU004357"/>
    </source>
</evidence>
<dbReference type="InterPro" id="IPR015919">
    <property type="entry name" value="Cadherin-like_sf"/>
</dbReference>
<dbReference type="SUPFAM" id="SSF49313">
    <property type="entry name" value="Cadherin-like"/>
    <property type="match status" value="8"/>
</dbReference>
<dbReference type="GO" id="GO:0048589">
    <property type="term" value="P:developmental growth"/>
    <property type="evidence" value="ECO:0007669"/>
    <property type="project" value="UniProtKB-ARBA"/>
</dbReference>
<dbReference type="GO" id="GO:0008104">
    <property type="term" value="P:intracellular protein localization"/>
    <property type="evidence" value="ECO:0007669"/>
    <property type="project" value="UniProtKB-ARBA"/>
</dbReference>
<accession>A0A8B8GKA8</accession>
<keyword evidence="22" id="KW-1185">Reference proteome</keyword>
<dbReference type="GO" id="GO:0045296">
    <property type="term" value="F:cadherin binding"/>
    <property type="evidence" value="ECO:0007669"/>
    <property type="project" value="TreeGrafter"/>
</dbReference>
<protein>
    <submittedName>
        <fullName evidence="23">DE-cadherin isoform X1</fullName>
    </submittedName>
</protein>
<dbReference type="PROSITE" id="PS00232">
    <property type="entry name" value="CADHERIN_1"/>
    <property type="match status" value="3"/>
</dbReference>
<dbReference type="PANTHER" id="PTHR24027">
    <property type="entry name" value="CADHERIN-23"/>
    <property type="match status" value="1"/>
</dbReference>
<dbReference type="Pfam" id="PF02210">
    <property type="entry name" value="Laminin_G_2"/>
    <property type="match status" value="1"/>
</dbReference>
<feature type="chain" id="PRO_5034810696" evidence="18">
    <location>
        <begin position="41"/>
        <end position="1557"/>
    </location>
</feature>
<dbReference type="GO" id="GO:0005912">
    <property type="term" value="C:adherens junction"/>
    <property type="evidence" value="ECO:0007669"/>
    <property type="project" value="TreeGrafter"/>
</dbReference>
<dbReference type="GO" id="GO:0016339">
    <property type="term" value="P:calcium-dependent cell-cell adhesion via plasma membrane cell adhesion molecules"/>
    <property type="evidence" value="ECO:0007669"/>
    <property type="project" value="TreeGrafter"/>
</dbReference>
<evidence type="ECO:0000259" key="19">
    <source>
        <dbReference type="PROSITE" id="PS50025"/>
    </source>
</evidence>
<feature type="domain" description="Cadherin" evidence="21">
    <location>
        <begin position="237"/>
        <end position="343"/>
    </location>
</feature>
<feature type="domain" description="Cadherin" evidence="21">
    <location>
        <begin position="365"/>
        <end position="454"/>
    </location>
</feature>
<evidence type="ECO:0000313" key="22">
    <source>
        <dbReference type="Proteomes" id="UP000694846"/>
    </source>
</evidence>
<organism evidence="22 23">
    <name type="scientific">Sipha flava</name>
    <name type="common">yellow sugarcane aphid</name>
    <dbReference type="NCBI Taxonomy" id="143950"/>
    <lineage>
        <taxon>Eukaryota</taxon>
        <taxon>Metazoa</taxon>
        <taxon>Ecdysozoa</taxon>
        <taxon>Arthropoda</taxon>
        <taxon>Hexapoda</taxon>
        <taxon>Insecta</taxon>
        <taxon>Pterygota</taxon>
        <taxon>Neoptera</taxon>
        <taxon>Paraneoptera</taxon>
        <taxon>Hemiptera</taxon>
        <taxon>Sternorrhyncha</taxon>
        <taxon>Aphidomorpha</taxon>
        <taxon>Aphidoidea</taxon>
        <taxon>Aphididae</taxon>
        <taxon>Sipha</taxon>
    </lineage>
</organism>
<feature type="domain" description="Cadherin" evidence="21">
    <location>
        <begin position="666"/>
        <end position="777"/>
    </location>
</feature>
<dbReference type="FunFam" id="2.60.40.60:FF:000058">
    <property type="entry name" value="FAT atypical cadherin 3"/>
    <property type="match status" value="1"/>
</dbReference>
<proteinExistence type="predicted"/>
<feature type="domain" description="Laminin G" evidence="19">
    <location>
        <begin position="1172"/>
        <end position="1361"/>
    </location>
</feature>
<dbReference type="GO" id="GO:0007043">
    <property type="term" value="P:cell-cell junction assembly"/>
    <property type="evidence" value="ECO:0007669"/>
    <property type="project" value="TreeGrafter"/>
</dbReference>
<dbReference type="GO" id="GO:0007156">
    <property type="term" value="P:homophilic cell adhesion via plasma membrane adhesion molecules"/>
    <property type="evidence" value="ECO:0007669"/>
    <property type="project" value="InterPro"/>
</dbReference>
<dbReference type="GO" id="GO:0016342">
    <property type="term" value="C:catenin complex"/>
    <property type="evidence" value="ECO:0007669"/>
    <property type="project" value="TreeGrafter"/>
</dbReference>
<dbReference type="GO" id="GO:0005509">
    <property type="term" value="F:calcium ion binding"/>
    <property type="evidence" value="ECO:0007669"/>
    <property type="project" value="UniProtKB-UniRule"/>
</dbReference>
<keyword evidence="2 13" id="KW-0245">EGF-like domain</keyword>
<dbReference type="InterPro" id="IPR000742">
    <property type="entry name" value="EGF"/>
</dbReference>
<dbReference type="GO" id="GO:0007163">
    <property type="term" value="P:establishment or maintenance of cell polarity"/>
    <property type="evidence" value="ECO:0007669"/>
    <property type="project" value="UniProtKB-ARBA"/>
</dbReference>
<evidence type="ECO:0000256" key="12">
    <source>
        <dbReference type="PROSITE-ProRule" id="PRU00043"/>
    </source>
</evidence>
<evidence type="ECO:0000256" key="11">
    <source>
        <dbReference type="ARBA" id="ARBA00023180"/>
    </source>
</evidence>
<evidence type="ECO:0000256" key="1">
    <source>
        <dbReference type="ARBA" id="ARBA00004251"/>
    </source>
</evidence>
<dbReference type="Pfam" id="PF01049">
    <property type="entry name" value="CADH_Y-type_LIR"/>
    <property type="match status" value="1"/>
</dbReference>
<evidence type="ECO:0000256" key="4">
    <source>
        <dbReference type="ARBA" id="ARBA00022729"/>
    </source>
</evidence>
<dbReference type="PROSITE" id="PS00022">
    <property type="entry name" value="EGF_1"/>
    <property type="match status" value="1"/>
</dbReference>
<evidence type="ECO:0000256" key="9">
    <source>
        <dbReference type="ARBA" id="ARBA00023136"/>
    </source>
</evidence>
<dbReference type="GeneID" id="112692429"/>
<keyword evidence="8 17" id="KW-1133">Transmembrane helix</keyword>
<feature type="domain" description="Cadherin" evidence="21">
    <location>
        <begin position="461"/>
        <end position="564"/>
    </location>
</feature>
<keyword evidence="3 14" id="KW-0812">Transmembrane</keyword>
<feature type="domain" description="Cadherin" evidence="21">
    <location>
        <begin position="787"/>
        <end position="884"/>
    </location>
</feature>
<dbReference type="PROSITE" id="PS50268">
    <property type="entry name" value="CADHERIN_2"/>
    <property type="match status" value="7"/>
</dbReference>
<dbReference type="GO" id="GO:0008013">
    <property type="term" value="F:beta-catenin binding"/>
    <property type="evidence" value="ECO:0007669"/>
    <property type="project" value="TreeGrafter"/>
</dbReference>
<dbReference type="Pfam" id="PF24811">
    <property type="entry name" value="Ig_Shg"/>
    <property type="match status" value="1"/>
</dbReference>
<dbReference type="GO" id="GO:0000902">
    <property type="term" value="P:cell morphogenesis"/>
    <property type="evidence" value="ECO:0007669"/>
    <property type="project" value="TreeGrafter"/>
</dbReference>
<feature type="domain" description="EGF-like" evidence="20">
    <location>
        <begin position="1132"/>
        <end position="1171"/>
    </location>
</feature>
<dbReference type="RefSeq" id="XP_025422892.1">
    <property type="nucleotide sequence ID" value="XM_025567107.1"/>
</dbReference>
<dbReference type="Gene3D" id="2.60.40.60">
    <property type="entry name" value="Cadherins"/>
    <property type="match status" value="7"/>
</dbReference>
<dbReference type="Gene3D" id="2.10.25.10">
    <property type="entry name" value="Laminin"/>
    <property type="match status" value="1"/>
</dbReference>
<feature type="region of interest" description="Disordered" evidence="16">
    <location>
        <begin position="1537"/>
        <end position="1557"/>
    </location>
</feature>
<dbReference type="InterPro" id="IPR056370">
    <property type="entry name" value="Shg-like_Ig-like"/>
</dbReference>
<keyword evidence="7 14" id="KW-0130">Cell adhesion</keyword>
<dbReference type="GO" id="GO:0007424">
    <property type="term" value="P:open tracheal system development"/>
    <property type="evidence" value="ECO:0007669"/>
    <property type="project" value="UniProtKB-ARBA"/>
</dbReference>
<dbReference type="PANTHER" id="PTHR24027:SF422">
    <property type="entry name" value="CADHERIN DOMAIN-CONTAINING PROTEIN"/>
    <property type="match status" value="1"/>
</dbReference>
<name>A0A8B8GKA8_9HEMI</name>
<evidence type="ECO:0000256" key="13">
    <source>
        <dbReference type="PROSITE-ProRule" id="PRU00076"/>
    </source>
</evidence>
<dbReference type="SUPFAM" id="SSF49899">
    <property type="entry name" value="Concanavalin A-like lectins/glucanases"/>
    <property type="match status" value="1"/>
</dbReference>
<dbReference type="GO" id="GO:0001736">
    <property type="term" value="P:establishment of planar polarity"/>
    <property type="evidence" value="ECO:0007669"/>
    <property type="project" value="UniProtKB-ARBA"/>
</dbReference>
<reference evidence="23" key="1">
    <citation type="submission" date="2025-08" db="UniProtKB">
        <authorList>
            <consortium name="RefSeq"/>
        </authorList>
    </citation>
    <scope>IDENTIFICATION</scope>
    <source>
        <tissue evidence="23">Whole body</tissue>
    </source>
</reference>
<dbReference type="GO" id="GO:0007297">
    <property type="term" value="P:follicle cell of egg chamber migration"/>
    <property type="evidence" value="ECO:0007669"/>
    <property type="project" value="UniProtKB-ARBA"/>
</dbReference>
<dbReference type="InterPro" id="IPR027397">
    <property type="entry name" value="Catenin-bd_sf"/>
</dbReference>
<feature type="transmembrane region" description="Helical" evidence="17">
    <location>
        <begin position="1377"/>
        <end position="1397"/>
    </location>
</feature>
<evidence type="ECO:0000256" key="10">
    <source>
        <dbReference type="ARBA" id="ARBA00023157"/>
    </source>
</evidence>